<dbReference type="EMBL" id="NKHD01000009">
    <property type="protein sequence ID" value="OXT08845.1"/>
    <property type="molecule type" value="Genomic_DNA"/>
</dbReference>
<reference evidence="3 5" key="1">
    <citation type="submission" date="2016-08" db="EMBL/GenBank/DDBJ databases">
        <title>A novel genetic cassette of butanologenic Thermoanaerobacterium thermosaccharolyticum that directly convert cellulose to butanol.</title>
        <authorList>
            <person name="Li T."/>
            <person name="He J."/>
        </authorList>
    </citation>
    <scope>NUCLEOTIDE SEQUENCE [LARGE SCALE GENOMIC DNA]</scope>
    <source>
        <strain evidence="3 5">TG57</strain>
    </source>
</reference>
<evidence type="ECO:0000313" key="3">
    <source>
        <dbReference type="EMBL" id="AST57357.1"/>
    </source>
</evidence>
<dbReference type="Pfam" id="PF07261">
    <property type="entry name" value="DnaB_2"/>
    <property type="match status" value="2"/>
</dbReference>
<dbReference type="SUPFAM" id="SSF158499">
    <property type="entry name" value="DnaD domain-like"/>
    <property type="match status" value="2"/>
</dbReference>
<dbReference type="InterPro" id="IPR053162">
    <property type="entry name" value="DnaD"/>
</dbReference>
<proteinExistence type="inferred from homology"/>
<dbReference type="Gene3D" id="1.10.10.630">
    <property type="entry name" value="DnaD domain-like"/>
    <property type="match status" value="2"/>
</dbReference>
<name>A0A231VKR3_THETR</name>
<reference evidence="4 6" key="2">
    <citation type="submission" date="2017-06" db="EMBL/GenBank/DDBJ databases">
        <title>Isolation and characterization of a thermophilic and butanogenic Thermoanaerobacterium thermosaccharolyticum M5 capable of efficient degradation of hemicellulose.</title>
        <authorList>
            <person name="Xin F."/>
            <person name="Jiang Y."/>
        </authorList>
    </citation>
    <scope>NUCLEOTIDE SEQUENCE [LARGE SCALE GENOMIC DNA]</scope>
    <source>
        <strain evidence="4 6">M5</strain>
    </source>
</reference>
<evidence type="ECO:0000313" key="5">
    <source>
        <dbReference type="Proteomes" id="UP000214975"/>
    </source>
</evidence>
<dbReference type="InterPro" id="IPR034829">
    <property type="entry name" value="DnaD-like_sf"/>
</dbReference>
<dbReference type="InterPro" id="IPR017019">
    <property type="entry name" value="DNA_replication_prd_bac"/>
</dbReference>
<dbReference type="Proteomes" id="UP000214975">
    <property type="component" value="Chromosome"/>
</dbReference>
<dbReference type="AlphaFoldDB" id="A0A231VKR3"/>
<accession>A0A231VKR3</accession>
<sequence>MSRCNFSNDFDDMGSTPVSNFFINHYMLEAPGEYVKVYLLGLKYSYYNQSFSIEEMAEKLFMSEIDIDKALKFWEKSGVIRLRYSDNEYYIEYLPLVKKVDDKHTLSIDDTEVRQMFETVEKMIGRPLSPTEMNTYLGWVDEYGFSLEILTMLISYCASKNKTSLKYMEKVAIAWHDAGLKTALDVEAYLKAESEKWIRYKKILRALGLKDDDVMEAHKAMMDRWMDDLGFDIDVILKACNECVLKINEPSFPYINQILINWYNDGIRTINDFDKVKKKPYTKKTAPNYKVPKNYFNGYSQRTYDVDELEKKLLAHSRGEFGE</sequence>
<evidence type="ECO:0000256" key="1">
    <source>
        <dbReference type="ARBA" id="ARBA00093462"/>
    </source>
</evidence>
<dbReference type="EMBL" id="CP016893">
    <property type="protein sequence ID" value="AST57357.1"/>
    <property type="molecule type" value="Genomic_DNA"/>
</dbReference>
<dbReference type="RefSeq" id="WP_094044114.1">
    <property type="nucleotide sequence ID" value="NZ_CP016893.1"/>
</dbReference>
<dbReference type="PANTHER" id="PTHR37293">
    <property type="entry name" value="PHAGE REPLICATION PROTEIN-RELATED"/>
    <property type="match status" value="1"/>
</dbReference>
<dbReference type="InterPro" id="IPR006343">
    <property type="entry name" value="DnaB/C_C"/>
</dbReference>
<dbReference type="NCBIfam" id="TIGR01446">
    <property type="entry name" value="DnaD_dom"/>
    <property type="match status" value="2"/>
</dbReference>
<organism evidence="4 6">
    <name type="scientific">Thermoanaerobacterium thermosaccharolyticum</name>
    <name type="common">Clostridium thermosaccharolyticum</name>
    <dbReference type="NCBI Taxonomy" id="1517"/>
    <lineage>
        <taxon>Bacteria</taxon>
        <taxon>Bacillati</taxon>
        <taxon>Bacillota</taxon>
        <taxon>Clostridia</taxon>
        <taxon>Thermoanaerobacterales</taxon>
        <taxon>Thermoanaerobacteraceae</taxon>
        <taxon>Thermoanaerobacterium</taxon>
    </lineage>
</organism>
<evidence type="ECO:0000313" key="4">
    <source>
        <dbReference type="EMBL" id="OXT08845.1"/>
    </source>
</evidence>
<comment type="similarity">
    <text evidence="1">Belongs to the DnaB/DnaD family.</text>
</comment>
<protein>
    <submittedName>
        <fullName evidence="3 4">DNA replication protein</fullName>
    </submittedName>
</protein>
<evidence type="ECO:0000259" key="2">
    <source>
        <dbReference type="Pfam" id="PF07261"/>
    </source>
</evidence>
<feature type="domain" description="DnaB/C C-terminal" evidence="2">
    <location>
        <begin position="117"/>
        <end position="189"/>
    </location>
</feature>
<dbReference type="PIRSF" id="PIRSF033722">
    <property type="entry name" value="DnaD_CA_C3587_prd"/>
    <property type="match status" value="1"/>
</dbReference>
<feature type="domain" description="DnaB/C C-terminal" evidence="2">
    <location>
        <begin position="221"/>
        <end position="273"/>
    </location>
</feature>
<gene>
    <name evidence="4" type="ORF">CE561_03590</name>
    <name evidence="3" type="ORF">Thert_01278</name>
</gene>
<dbReference type="PANTHER" id="PTHR37293:SF5">
    <property type="entry name" value="DNA REPLICATION PROTEIN"/>
    <property type="match status" value="1"/>
</dbReference>
<evidence type="ECO:0000313" key="6">
    <source>
        <dbReference type="Proteomes" id="UP000215301"/>
    </source>
</evidence>
<dbReference type="Proteomes" id="UP000215301">
    <property type="component" value="Unassembled WGS sequence"/>
</dbReference>